<evidence type="ECO:0000313" key="7">
    <source>
        <dbReference type="EMBL" id="KIL97146.1"/>
    </source>
</evidence>
<dbReference type="GO" id="GO:0043190">
    <property type="term" value="C:ATP-binding cassette (ABC) transporter complex"/>
    <property type="evidence" value="ECO:0007669"/>
    <property type="project" value="InterPro"/>
</dbReference>
<dbReference type="GO" id="GO:0015833">
    <property type="term" value="P:peptide transport"/>
    <property type="evidence" value="ECO:0007669"/>
    <property type="project" value="TreeGrafter"/>
</dbReference>
<organism evidence="7 8">
    <name type="scientific">Paramagnetospirillum magnetotacticum MS-1</name>
    <dbReference type="NCBI Taxonomy" id="272627"/>
    <lineage>
        <taxon>Bacteria</taxon>
        <taxon>Pseudomonadati</taxon>
        <taxon>Pseudomonadota</taxon>
        <taxon>Alphaproteobacteria</taxon>
        <taxon>Rhodospirillales</taxon>
        <taxon>Magnetospirillaceae</taxon>
        <taxon>Paramagnetospirillum</taxon>
    </lineage>
</organism>
<dbReference type="RefSeq" id="WP_041041823.1">
    <property type="nucleotide sequence ID" value="NZ_JXSL01000030.1"/>
</dbReference>
<dbReference type="SUPFAM" id="SSF53850">
    <property type="entry name" value="Periplasmic binding protein-like II"/>
    <property type="match status" value="1"/>
</dbReference>
<dbReference type="CDD" id="cd08512">
    <property type="entry name" value="PBP2_NikA_DppA_OppA_like_7"/>
    <property type="match status" value="1"/>
</dbReference>
<keyword evidence="3" id="KW-0813">Transport</keyword>
<evidence type="ECO:0000256" key="2">
    <source>
        <dbReference type="ARBA" id="ARBA00005695"/>
    </source>
</evidence>
<evidence type="ECO:0000256" key="3">
    <source>
        <dbReference type="ARBA" id="ARBA00022448"/>
    </source>
</evidence>
<protein>
    <submittedName>
        <fullName evidence="7">Dipeptide-binding ABC transporter periplasmic substrate-binding component</fullName>
    </submittedName>
</protein>
<feature type="signal peptide" evidence="5">
    <location>
        <begin position="1"/>
        <end position="23"/>
    </location>
</feature>
<dbReference type="Proteomes" id="UP000031971">
    <property type="component" value="Unassembled WGS sequence"/>
</dbReference>
<reference evidence="7 8" key="1">
    <citation type="submission" date="2015-01" db="EMBL/GenBank/DDBJ databases">
        <title>Genome Sequence of Magnetospirillum magnetotacticum Strain MS-1.</title>
        <authorList>
            <person name="Marinov G.K."/>
            <person name="Smalley M.D."/>
            <person name="DeSalvo G."/>
        </authorList>
    </citation>
    <scope>NUCLEOTIDE SEQUENCE [LARGE SCALE GENOMIC DNA]</scope>
    <source>
        <strain evidence="7 8">MS-1</strain>
    </source>
</reference>
<dbReference type="STRING" id="272627.CCC_00207"/>
<accession>A0A0C2UWH0</accession>
<dbReference type="GO" id="GO:1904680">
    <property type="term" value="F:peptide transmembrane transporter activity"/>
    <property type="evidence" value="ECO:0007669"/>
    <property type="project" value="TreeGrafter"/>
</dbReference>
<dbReference type="GO" id="GO:0030288">
    <property type="term" value="C:outer membrane-bounded periplasmic space"/>
    <property type="evidence" value="ECO:0007669"/>
    <property type="project" value="UniProtKB-ARBA"/>
</dbReference>
<sequence length="529" mass="58877">MNALLRTTGLAMALALCSVPAMAQSRDESLLVVVESGTNSLDIHAVGANPASYGVTWNIYDRLLTYGTKTLADGTLSYDYSNIKPELAESWAFTADDEITFKLRKDAKFHDGTPITAKDVKWSFDRMVAVGGFPTFQMKAGSLEKAEQFTALDDHTFKIKLLRKDKLTVPDLGVPVPIVLNSELVKKHTTEKDPWGLEWSKNNDAGGGAYRVESWKPGEQLVLVRFDEWKSGPLPKMKKIVIRDVPSSGNRRALVERGDVDLSFDLPPKDAQELAKGGKVKVAGAPIENSLWYAGMGVKQPPFDNVKVRQAVAYALPYQKIMDAVVYGRAIPMFGGPAQPSKAAWPQPSPYNTDIAKAKKLLAEAGFPNGFETVIHINQGVASLSEPMATLTQESLAQIGIKATINKVPGANWRAAMLKKDMPMFIDTFAGWLNYPDYYFFWGYHGQNAVFNVMSYQNPEMDKLIDASRFETDRAKYEEQVKGVVKIAWDDVPRAPLFQYYLDAAMGKKVQGYTYWFHRAIDFRSISKN</sequence>
<dbReference type="Pfam" id="PF00496">
    <property type="entry name" value="SBP_bac_5"/>
    <property type="match status" value="1"/>
</dbReference>
<dbReference type="PANTHER" id="PTHR30290">
    <property type="entry name" value="PERIPLASMIC BINDING COMPONENT OF ABC TRANSPORTER"/>
    <property type="match status" value="1"/>
</dbReference>
<feature type="domain" description="Solute-binding protein family 5" evidence="6">
    <location>
        <begin position="83"/>
        <end position="448"/>
    </location>
</feature>
<evidence type="ECO:0000256" key="1">
    <source>
        <dbReference type="ARBA" id="ARBA00004418"/>
    </source>
</evidence>
<dbReference type="OrthoDB" id="9803988at2"/>
<name>A0A0C2UWH0_PARME</name>
<dbReference type="FunFam" id="3.90.76.10:FF:000007">
    <property type="entry name" value="Dipeptide ABC transporter periplasmic dipeptide-binding protein"/>
    <property type="match status" value="1"/>
</dbReference>
<dbReference type="Gene3D" id="3.90.76.10">
    <property type="entry name" value="Dipeptide-binding Protein, Domain 1"/>
    <property type="match status" value="1"/>
</dbReference>
<gene>
    <name evidence="7" type="ORF">CCC_00207</name>
</gene>
<dbReference type="InterPro" id="IPR039424">
    <property type="entry name" value="SBP_5"/>
</dbReference>
<comment type="similarity">
    <text evidence="2">Belongs to the bacterial solute-binding protein 5 family.</text>
</comment>
<evidence type="ECO:0000256" key="4">
    <source>
        <dbReference type="ARBA" id="ARBA00022729"/>
    </source>
</evidence>
<evidence type="ECO:0000259" key="6">
    <source>
        <dbReference type="Pfam" id="PF00496"/>
    </source>
</evidence>
<dbReference type="Gene3D" id="3.10.105.10">
    <property type="entry name" value="Dipeptide-binding Protein, Domain 3"/>
    <property type="match status" value="1"/>
</dbReference>
<dbReference type="InterPro" id="IPR000914">
    <property type="entry name" value="SBP_5_dom"/>
</dbReference>
<keyword evidence="8" id="KW-1185">Reference proteome</keyword>
<feature type="chain" id="PRO_5002172634" evidence="5">
    <location>
        <begin position="24"/>
        <end position="529"/>
    </location>
</feature>
<dbReference type="PIRSF" id="PIRSF002741">
    <property type="entry name" value="MppA"/>
    <property type="match status" value="1"/>
</dbReference>
<dbReference type="InterPro" id="IPR030678">
    <property type="entry name" value="Peptide/Ni-bd"/>
</dbReference>
<dbReference type="Gene3D" id="3.40.190.10">
    <property type="entry name" value="Periplasmic binding protein-like II"/>
    <property type="match status" value="1"/>
</dbReference>
<comment type="caution">
    <text evidence="7">The sequence shown here is derived from an EMBL/GenBank/DDBJ whole genome shotgun (WGS) entry which is preliminary data.</text>
</comment>
<evidence type="ECO:0000256" key="5">
    <source>
        <dbReference type="SAM" id="SignalP"/>
    </source>
</evidence>
<comment type="subcellular location">
    <subcellularLocation>
        <location evidence="1">Periplasm</location>
    </subcellularLocation>
</comment>
<dbReference type="PANTHER" id="PTHR30290:SF10">
    <property type="entry name" value="PERIPLASMIC OLIGOPEPTIDE-BINDING PROTEIN-RELATED"/>
    <property type="match status" value="1"/>
</dbReference>
<dbReference type="AlphaFoldDB" id="A0A0C2UWH0"/>
<evidence type="ECO:0000313" key="8">
    <source>
        <dbReference type="Proteomes" id="UP000031971"/>
    </source>
</evidence>
<keyword evidence="4 5" id="KW-0732">Signal</keyword>
<proteinExistence type="inferred from homology"/>
<dbReference type="EMBL" id="JXSL01000030">
    <property type="protein sequence ID" value="KIL97146.1"/>
    <property type="molecule type" value="Genomic_DNA"/>
</dbReference>